<dbReference type="Gene3D" id="3.40.190.10">
    <property type="entry name" value="Periplasmic binding protein-like II"/>
    <property type="match status" value="1"/>
</dbReference>
<dbReference type="PATRIC" id="fig|1318743.3.peg.748"/>
<dbReference type="GO" id="GO:0015833">
    <property type="term" value="P:peptide transport"/>
    <property type="evidence" value="ECO:0007669"/>
    <property type="project" value="TreeGrafter"/>
</dbReference>
<dbReference type="PANTHER" id="PTHR30290:SF10">
    <property type="entry name" value="PERIPLASMIC OLIGOPEPTIDE-BINDING PROTEIN-RELATED"/>
    <property type="match status" value="1"/>
</dbReference>
<dbReference type="OrthoDB" id="9803988at2"/>
<dbReference type="InterPro" id="IPR000914">
    <property type="entry name" value="SBP_5_dom"/>
</dbReference>
<dbReference type="SUPFAM" id="SSF53850">
    <property type="entry name" value="Periplasmic binding protein-like II"/>
    <property type="match status" value="1"/>
</dbReference>
<feature type="domain" description="Solute-binding protein family 5" evidence="6">
    <location>
        <begin position="74"/>
        <end position="433"/>
    </location>
</feature>
<dbReference type="InterPro" id="IPR023765">
    <property type="entry name" value="SBP_5_CS"/>
</dbReference>
<keyword evidence="3" id="KW-0813">Transport</keyword>
<dbReference type="KEGG" id="banc:PU02_0734"/>
<keyword evidence="4 5" id="KW-0732">Signal</keyword>
<reference evidence="7 8" key="1">
    <citation type="journal article" date="2015" name="Genome Announc.">
        <title>Complete Genome Sequence of Bartonella ancashensis Strain 20.00, Isolated from the Blood of a Patient with Verruga Peruana.</title>
        <authorList>
            <person name="Hang J."/>
            <person name="Mullins K.E."/>
            <person name="Clifford R.J."/>
            <person name="Onmus-Leone F."/>
            <person name="Yang Y."/>
            <person name="Jiang J."/>
            <person name="Leguia M."/>
            <person name="Kasper M.R."/>
            <person name="Maguina C."/>
            <person name="Lesho E.P."/>
            <person name="Jarman R.G."/>
            <person name="Richards A.L."/>
            <person name="Blazes D."/>
        </authorList>
    </citation>
    <scope>NUCLEOTIDE SEQUENCE [LARGE SCALE GENOMIC DNA]</scope>
    <source>
        <strain evidence="7 8">20.00</strain>
    </source>
</reference>
<dbReference type="GO" id="GO:0043190">
    <property type="term" value="C:ATP-binding cassette (ABC) transporter complex"/>
    <property type="evidence" value="ECO:0007669"/>
    <property type="project" value="InterPro"/>
</dbReference>
<dbReference type="STRING" id="1318743.PU02_0734"/>
<comment type="similarity">
    <text evidence="2">Belongs to the bacterial solute-binding protein 5 family.</text>
</comment>
<dbReference type="RefSeq" id="WP_053944077.1">
    <property type="nucleotide sequence ID" value="NZ_CP010401.1"/>
</dbReference>
<dbReference type="AlphaFoldDB" id="A0A0M5KUI9"/>
<dbReference type="GO" id="GO:0030288">
    <property type="term" value="C:outer membrane-bounded periplasmic space"/>
    <property type="evidence" value="ECO:0007669"/>
    <property type="project" value="UniProtKB-ARBA"/>
</dbReference>
<organism evidence="7 8">
    <name type="scientific">Bartonella ancashensis</name>
    <dbReference type="NCBI Taxonomy" id="1318743"/>
    <lineage>
        <taxon>Bacteria</taxon>
        <taxon>Pseudomonadati</taxon>
        <taxon>Pseudomonadota</taxon>
        <taxon>Alphaproteobacteria</taxon>
        <taxon>Hyphomicrobiales</taxon>
        <taxon>Bartonellaceae</taxon>
        <taxon>Bartonella</taxon>
    </lineage>
</organism>
<dbReference type="InterPro" id="IPR039424">
    <property type="entry name" value="SBP_5"/>
</dbReference>
<accession>A0A0M5KUI9</accession>
<dbReference type="PROSITE" id="PS01040">
    <property type="entry name" value="SBP_BACTERIAL_5"/>
    <property type="match status" value="1"/>
</dbReference>
<dbReference type="Gene3D" id="3.90.76.10">
    <property type="entry name" value="Dipeptide-binding Protein, Domain 1"/>
    <property type="match status" value="1"/>
</dbReference>
<name>A0A0M5KUI9_9HYPH</name>
<dbReference type="PANTHER" id="PTHR30290">
    <property type="entry name" value="PERIPLASMIC BINDING COMPONENT OF ABC TRANSPORTER"/>
    <property type="match status" value="1"/>
</dbReference>
<protein>
    <submittedName>
        <fullName evidence="7">Dipeptide-binding ABC transporter, periplasmic substrate-binding component</fullName>
    </submittedName>
</protein>
<evidence type="ECO:0000256" key="4">
    <source>
        <dbReference type="ARBA" id="ARBA00022729"/>
    </source>
</evidence>
<dbReference type="EMBL" id="CP010401">
    <property type="protein sequence ID" value="ALE03548.1"/>
    <property type="molecule type" value="Genomic_DNA"/>
</dbReference>
<dbReference type="CDD" id="cd08512">
    <property type="entry name" value="PBP2_NikA_DppA_OppA_like_7"/>
    <property type="match status" value="1"/>
</dbReference>
<comment type="subcellular location">
    <subcellularLocation>
        <location evidence="1">Periplasm</location>
    </subcellularLocation>
</comment>
<gene>
    <name evidence="7" type="ORF">PU02_0734</name>
</gene>
<evidence type="ECO:0000256" key="2">
    <source>
        <dbReference type="ARBA" id="ARBA00005695"/>
    </source>
</evidence>
<keyword evidence="8" id="KW-1185">Reference proteome</keyword>
<dbReference type="PIRSF" id="PIRSF002741">
    <property type="entry name" value="MppA"/>
    <property type="match status" value="1"/>
</dbReference>
<dbReference type="InterPro" id="IPR030678">
    <property type="entry name" value="Peptide/Ni-bd"/>
</dbReference>
<feature type="chain" id="PRO_5005804608" evidence="5">
    <location>
        <begin position="23"/>
        <end position="538"/>
    </location>
</feature>
<evidence type="ECO:0000259" key="6">
    <source>
        <dbReference type="Pfam" id="PF00496"/>
    </source>
</evidence>
<dbReference type="Proteomes" id="UP000057213">
    <property type="component" value="Chromosome"/>
</dbReference>
<evidence type="ECO:0000256" key="5">
    <source>
        <dbReference type="SAM" id="SignalP"/>
    </source>
</evidence>
<dbReference type="Pfam" id="PF00496">
    <property type="entry name" value="SBP_bac_5"/>
    <property type="match status" value="1"/>
</dbReference>
<evidence type="ECO:0000256" key="1">
    <source>
        <dbReference type="ARBA" id="ARBA00004418"/>
    </source>
</evidence>
<evidence type="ECO:0000313" key="7">
    <source>
        <dbReference type="EMBL" id="ALE03548.1"/>
    </source>
</evidence>
<evidence type="ECO:0000256" key="3">
    <source>
        <dbReference type="ARBA" id="ARBA00022448"/>
    </source>
</evidence>
<evidence type="ECO:0000313" key="8">
    <source>
        <dbReference type="Proteomes" id="UP000057213"/>
    </source>
</evidence>
<sequence length="538" mass="60978">MSKYRYILSCLMVFCSGLSSTAQGVSSKDTLVMAWNIDAISHFDPAQSVEVVTSELLSNMCSSLVQYDQYDPMKIRPAMARSWDVSDDGKVITFHLRDDLKFYDGRGATAQDLAWSMHRLVKLGAGYAQSLMDYGFTKNNVEKDIRALDDRTLQITFNKSYPTYLVLSAIAQSYASALLDRKTLEENAIDGDMGNKYLATRSACVGPYRLERWYPGERVVLKATEHYWGSAPKIKQIVVVHVATSESQRLLLEKGDVDVARDLSSEDVLGLEKQNGLVKINRVLRPQSIYLSLNNKKTVFSHEKVRLALRYLIDYDALEKTILKGIAISRASYMPLGVMGALNKEEGVPFTLDLRKAKELMSDAGYSGGFKADLLVGSLSYASYVAQSIQENAKKIGIELKIEKMAQAQLLSRVRSGNYDMAIMGWNVVDVDGHVASLRHVFNPDPTFTKKYSMYLAWRSGYYDAKANEMVMNALFEKDQEKRLKQYRNLQRHMLYHGPMVYLCQTYNIVGTGPMVKEWVWNSFSIYYSKIEKYENSL</sequence>
<dbReference type="Gene3D" id="3.10.105.10">
    <property type="entry name" value="Dipeptide-binding Protein, Domain 3"/>
    <property type="match status" value="1"/>
</dbReference>
<dbReference type="GO" id="GO:1904680">
    <property type="term" value="F:peptide transmembrane transporter activity"/>
    <property type="evidence" value="ECO:0007669"/>
    <property type="project" value="TreeGrafter"/>
</dbReference>
<feature type="signal peptide" evidence="5">
    <location>
        <begin position="1"/>
        <end position="22"/>
    </location>
</feature>
<proteinExistence type="inferred from homology"/>